<reference evidence="4 5" key="1">
    <citation type="submission" date="2019-11" db="EMBL/GenBank/DDBJ databases">
        <authorList>
            <person name="Zhang J."/>
            <person name="Sun C."/>
        </authorList>
    </citation>
    <scope>NUCLEOTIDE SEQUENCE [LARGE SCALE GENOMIC DNA]</scope>
    <source>
        <strain evidence="5">sp2</strain>
    </source>
</reference>
<evidence type="ECO:0000256" key="3">
    <source>
        <dbReference type="SAM" id="MobiDB-lite"/>
    </source>
</evidence>
<dbReference type="RefSeq" id="WP_156227706.1">
    <property type="nucleotide sequence ID" value="NZ_CP046415.1"/>
</dbReference>
<feature type="compositionally biased region" description="Basic and acidic residues" evidence="3">
    <location>
        <begin position="90"/>
        <end position="102"/>
    </location>
</feature>
<evidence type="ECO:0000313" key="5">
    <source>
        <dbReference type="Proteomes" id="UP000427716"/>
    </source>
</evidence>
<dbReference type="AlphaFoldDB" id="A0A6I6CTF6"/>
<dbReference type="NCBIfam" id="TIGR01552">
    <property type="entry name" value="phd_fam"/>
    <property type="match status" value="1"/>
</dbReference>
<dbReference type="InterPro" id="IPR036165">
    <property type="entry name" value="YefM-like_sf"/>
</dbReference>
<organism evidence="4 5">
    <name type="scientific">Guyparkeria halophila</name>
    <dbReference type="NCBI Taxonomy" id="47960"/>
    <lineage>
        <taxon>Bacteria</taxon>
        <taxon>Pseudomonadati</taxon>
        <taxon>Pseudomonadota</taxon>
        <taxon>Gammaproteobacteria</taxon>
        <taxon>Chromatiales</taxon>
        <taxon>Thioalkalibacteraceae</taxon>
        <taxon>Guyparkeria</taxon>
    </lineage>
</organism>
<accession>A0A6I6CTF6</accession>
<feature type="region of interest" description="Disordered" evidence="3">
    <location>
        <begin position="1"/>
        <end position="20"/>
    </location>
</feature>
<protein>
    <recommendedName>
        <fullName evidence="2">Antitoxin</fullName>
    </recommendedName>
</protein>
<evidence type="ECO:0000313" key="4">
    <source>
        <dbReference type="EMBL" id="QGT77736.1"/>
    </source>
</evidence>
<comment type="similarity">
    <text evidence="1 2">Belongs to the phD/YefM antitoxin family.</text>
</comment>
<sequence length="102" mass="11339">MTSENSEPSPDGRGEIPTTIAVSRAQRSLRTILWCMARDEQSFVITRRGRPVAVLMSMQEYRSISATPHLLRAGANAAHLERSMSQLTAGRDEQHLPDAPHE</sequence>
<dbReference type="Gene3D" id="3.40.1620.10">
    <property type="entry name" value="YefM-like domain"/>
    <property type="match status" value="1"/>
</dbReference>
<dbReference type="EMBL" id="CP046415">
    <property type="protein sequence ID" value="QGT77736.1"/>
    <property type="molecule type" value="Genomic_DNA"/>
</dbReference>
<feature type="region of interest" description="Disordered" evidence="3">
    <location>
        <begin position="82"/>
        <end position="102"/>
    </location>
</feature>
<dbReference type="SUPFAM" id="SSF143120">
    <property type="entry name" value="YefM-like"/>
    <property type="match status" value="1"/>
</dbReference>
<dbReference type="KEGG" id="ghl:GM160_01870"/>
<dbReference type="Pfam" id="PF02604">
    <property type="entry name" value="PhdYeFM_antitox"/>
    <property type="match status" value="1"/>
</dbReference>
<gene>
    <name evidence="4" type="ORF">GM160_01870</name>
</gene>
<evidence type="ECO:0000256" key="2">
    <source>
        <dbReference type="RuleBase" id="RU362080"/>
    </source>
</evidence>
<dbReference type="Gene3D" id="6.10.250.330">
    <property type="match status" value="1"/>
</dbReference>
<dbReference type="Proteomes" id="UP000427716">
    <property type="component" value="Chromosome"/>
</dbReference>
<proteinExistence type="inferred from homology"/>
<name>A0A6I6CTF6_9GAMM</name>
<comment type="function">
    <text evidence="2">Antitoxin component of a type II toxin-antitoxin (TA) system.</text>
</comment>
<keyword evidence="5" id="KW-1185">Reference proteome</keyword>
<evidence type="ECO:0000256" key="1">
    <source>
        <dbReference type="ARBA" id="ARBA00009981"/>
    </source>
</evidence>
<dbReference type="InterPro" id="IPR006442">
    <property type="entry name" value="Antitoxin_Phd/YefM"/>
</dbReference>